<dbReference type="EMBL" id="BQNB010015465">
    <property type="protein sequence ID" value="GJT40354.1"/>
    <property type="molecule type" value="Genomic_DNA"/>
</dbReference>
<reference evidence="1" key="2">
    <citation type="submission" date="2022-01" db="EMBL/GenBank/DDBJ databases">
        <authorList>
            <person name="Yamashiro T."/>
            <person name="Shiraishi A."/>
            <person name="Satake H."/>
            <person name="Nakayama K."/>
        </authorList>
    </citation>
    <scope>NUCLEOTIDE SEQUENCE</scope>
</reference>
<gene>
    <name evidence="1" type="ORF">Tco_0940219</name>
</gene>
<name>A0ABQ5DN02_9ASTR</name>
<keyword evidence="2" id="KW-1185">Reference proteome</keyword>
<dbReference type="PANTHER" id="PTHR45958">
    <property type="entry name" value="RING-TYPE E3 UBIQUITIN TRANSFERASE"/>
    <property type="match status" value="1"/>
</dbReference>
<sequence>MNLALSLNLCESDHGEVPFLESEEDVFKSFSLISLNGPNVQQNVLTEGSNGSKGLEISSIQVLVQLCEHENQNVRSNVVKLFSTLIKDGDDETFIEHVGVKCIETLVKIIKTSDDIEESVAAMEIISNLPKDPQMTRGILDAGALQVIISILSNRF</sequence>
<reference evidence="1" key="1">
    <citation type="journal article" date="2022" name="Int. J. Mol. Sci.">
        <title>Draft Genome of Tanacetum Coccineum: Genomic Comparison of Closely Related Tanacetum-Family Plants.</title>
        <authorList>
            <person name="Yamashiro T."/>
            <person name="Shiraishi A."/>
            <person name="Nakayama K."/>
            <person name="Satake H."/>
        </authorList>
    </citation>
    <scope>NUCLEOTIDE SEQUENCE</scope>
</reference>
<dbReference type="SUPFAM" id="SSF48371">
    <property type="entry name" value="ARM repeat"/>
    <property type="match status" value="1"/>
</dbReference>
<dbReference type="Proteomes" id="UP001151760">
    <property type="component" value="Unassembled WGS sequence"/>
</dbReference>
<evidence type="ECO:0000313" key="1">
    <source>
        <dbReference type="EMBL" id="GJT40354.1"/>
    </source>
</evidence>
<dbReference type="InterPro" id="IPR016024">
    <property type="entry name" value="ARM-type_fold"/>
</dbReference>
<dbReference type="PANTHER" id="PTHR45958:SF8">
    <property type="entry name" value="U-BOX DOMAIN-CONTAINING PROTEIN 44-LIKE"/>
    <property type="match status" value="1"/>
</dbReference>
<dbReference type="InterPro" id="IPR052608">
    <property type="entry name" value="U-box_domain_protein"/>
</dbReference>
<dbReference type="Gene3D" id="1.25.10.10">
    <property type="entry name" value="Leucine-rich Repeat Variant"/>
    <property type="match status" value="1"/>
</dbReference>
<dbReference type="InterPro" id="IPR011989">
    <property type="entry name" value="ARM-like"/>
</dbReference>
<accession>A0ABQ5DN02</accession>
<comment type="caution">
    <text evidence="1">The sequence shown here is derived from an EMBL/GenBank/DDBJ whole genome shotgun (WGS) entry which is preliminary data.</text>
</comment>
<protein>
    <submittedName>
        <fullName evidence="1">U-box domain-containing protein 44-like protein</fullName>
    </submittedName>
</protein>
<evidence type="ECO:0000313" key="2">
    <source>
        <dbReference type="Proteomes" id="UP001151760"/>
    </source>
</evidence>
<organism evidence="1 2">
    <name type="scientific">Tanacetum coccineum</name>
    <dbReference type="NCBI Taxonomy" id="301880"/>
    <lineage>
        <taxon>Eukaryota</taxon>
        <taxon>Viridiplantae</taxon>
        <taxon>Streptophyta</taxon>
        <taxon>Embryophyta</taxon>
        <taxon>Tracheophyta</taxon>
        <taxon>Spermatophyta</taxon>
        <taxon>Magnoliopsida</taxon>
        <taxon>eudicotyledons</taxon>
        <taxon>Gunneridae</taxon>
        <taxon>Pentapetalae</taxon>
        <taxon>asterids</taxon>
        <taxon>campanulids</taxon>
        <taxon>Asterales</taxon>
        <taxon>Asteraceae</taxon>
        <taxon>Asteroideae</taxon>
        <taxon>Anthemideae</taxon>
        <taxon>Anthemidinae</taxon>
        <taxon>Tanacetum</taxon>
    </lineage>
</organism>
<proteinExistence type="predicted"/>